<organism evidence="1">
    <name type="scientific">Sporolactobacillus sp. Y61</name>
    <dbReference type="NCBI Taxonomy" id="3160863"/>
    <lineage>
        <taxon>Bacteria</taxon>
        <taxon>Bacillati</taxon>
        <taxon>Bacillota</taxon>
        <taxon>Bacilli</taxon>
        <taxon>Bacillales</taxon>
        <taxon>Sporolactobacillaceae</taxon>
        <taxon>Sporolactobacillus</taxon>
    </lineage>
</organism>
<dbReference type="PANTHER" id="PTHR10000:SF50">
    <property type="entry name" value="STRESS RESPONSE PROTEIN YHAX"/>
    <property type="match status" value="1"/>
</dbReference>
<dbReference type="EMBL" id="CP159510">
    <property type="protein sequence ID" value="XCJ16812.1"/>
    <property type="molecule type" value="Genomic_DNA"/>
</dbReference>
<dbReference type="PANTHER" id="PTHR10000">
    <property type="entry name" value="PHOSPHOSERINE PHOSPHATASE"/>
    <property type="match status" value="1"/>
</dbReference>
<name>A0AAU8IES0_9BACL</name>
<dbReference type="GO" id="GO:0016791">
    <property type="term" value="F:phosphatase activity"/>
    <property type="evidence" value="ECO:0007669"/>
    <property type="project" value="UniProtKB-ARBA"/>
</dbReference>
<dbReference type="NCBIfam" id="TIGR01484">
    <property type="entry name" value="HAD-SF-IIB"/>
    <property type="match status" value="1"/>
</dbReference>
<gene>
    <name evidence="1" type="ORF">ABNN70_14445</name>
</gene>
<proteinExistence type="predicted"/>
<dbReference type="InterPro" id="IPR006379">
    <property type="entry name" value="HAD-SF_hydro_IIB"/>
</dbReference>
<dbReference type="Gene3D" id="3.40.50.1000">
    <property type="entry name" value="HAD superfamily/HAD-like"/>
    <property type="match status" value="1"/>
</dbReference>
<dbReference type="InterPro" id="IPR023214">
    <property type="entry name" value="HAD_sf"/>
</dbReference>
<dbReference type="Gene3D" id="3.30.1240.10">
    <property type="match status" value="1"/>
</dbReference>
<dbReference type="SFLD" id="SFLDG01140">
    <property type="entry name" value="C2.B:_Phosphomannomutase_and_P"/>
    <property type="match status" value="1"/>
</dbReference>
<sequence length="279" mass="31469">MVYRLLALDIDGTLLNGNNRLDRQTKEAVSYAKKKGIIVTLVSERHFHSAARVARTLKLNHPIIAHNGAFVSSSMDHPVYTSKMDHSVLIQLVEFLETYPCQIQISHERLSISNRPRQKNLIAKMTIGMNEPLFYPVTYVDTLSQYLLENYEGATDVKIKLKDETVMDEIEKAMGDYFPSLDVRRESPSDLTLVRQGTSKFNGLLFFAGQLGVPLHQIVAVGDGPEDAEMIEKAGLGVAMRNASKEVKAKADWITRSNDMNGVAYMIKEVFRKQLRVRL</sequence>
<dbReference type="SUPFAM" id="SSF56784">
    <property type="entry name" value="HAD-like"/>
    <property type="match status" value="1"/>
</dbReference>
<dbReference type="PROSITE" id="PS01228">
    <property type="entry name" value="COF_1"/>
    <property type="match status" value="1"/>
</dbReference>
<keyword evidence="1" id="KW-0378">Hydrolase</keyword>
<dbReference type="CDD" id="cd07516">
    <property type="entry name" value="HAD_Pase"/>
    <property type="match status" value="1"/>
</dbReference>
<dbReference type="RefSeq" id="WP_129928020.1">
    <property type="nucleotide sequence ID" value="NZ_CP159510.1"/>
</dbReference>
<dbReference type="InterPro" id="IPR036412">
    <property type="entry name" value="HAD-like_sf"/>
</dbReference>
<dbReference type="InterPro" id="IPR000150">
    <property type="entry name" value="Cof"/>
</dbReference>
<dbReference type="GO" id="GO:0000287">
    <property type="term" value="F:magnesium ion binding"/>
    <property type="evidence" value="ECO:0007669"/>
    <property type="project" value="TreeGrafter"/>
</dbReference>
<accession>A0AAU8IES0</accession>
<evidence type="ECO:0000313" key="1">
    <source>
        <dbReference type="EMBL" id="XCJ16812.1"/>
    </source>
</evidence>
<dbReference type="NCBIfam" id="TIGR00099">
    <property type="entry name" value="Cof-subfamily"/>
    <property type="match status" value="1"/>
</dbReference>
<dbReference type="SFLD" id="SFLDS00003">
    <property type="entry name" value="Haloacid_Dehalogenase"/>
    <property type="match status" value="1"/>
</dbReference>
<protein>
    <submittedName>
        <fullName evidence="1">Cof-type HAD-IIB family hydrolase</fullName>
        <ecNumber evidence="1">3.1.3.-</ecNumber>
    </submittedName>
</protein>
<dbReference type="EC" id="3.1.3.-" evidence="1"/>
<dbReference type="Pfam" id="PF08282">
    <property type="entry name" value="Hydrolase_3"/>
    <property type="match status" value="1"/>
</dbReference>
<reference evidence="1" key="1">
    <citation type="submission" date="2024-06" db="EMBL/GenBank/DDBJ databases">
        <authorList>
            <person name="Fan A."/>
            <person name="Zhang F.Y."/>
            <person name="Zhang L."/>
        </authorList>
    </citation>
    <scope>NUCLEOTIDE SEQUENCE</scope>
    <source>
        <strain evidence="1">Y61</strain>
    </source>
</reference>
<dbReference type="GO" id="GO:0005829">
    <property type="term" value="C:cytosol"/>
    <property type="evidence" value="ECO:0007669"/>
    <property type="project" value="TreeGrafter"/>
</dbReference>
<dbReference type="AlphaFoldDB" id="A0AAU8IES0"/>